<protein>
    <submittedName>
        <fullName evidence="1">Carboxypeptidase regulatory-like domain-containing protein</fullName>
    </submittedName>
</protein>
<dbReference type="AlphaFoldDB" id="A0A1N6SVS8"/>
<dbReference type="RefSeq" id="WP_076488744.1">
    <property type="nucleotide sequence ID" value="NZ_FTMS01000009.1"/>
</dbReference>
<gene>
    <name evidence="1" type="ORF">SAMN05920897_10923</name>
</gene>
<dbReference type="SUPFAM" id="SSF49452">
    <property type="entry name" value="Starch-binding domain-like"/>
    <property type="match status" value="1"/>
</dbReference>
<accession>A0A1N6SVS8</accession>
<dbReference type="Gene3D" id="2.60.40.1120">
    <property type="entry name" value="Carboxypeptidase-like, regulatory domain"/>
    <property type="match status" value="1"/>
</dbReference>
<keyword evidence="1" id="KW-0645">Protease</keyword>
<dbReference type="Proteomes" id="UP000186400">
    <property type="component" value="Unassembled WGS sequence"/>
</dbReference>
<dbReference type="GO" id="GO:0004180">
    <property type="term" value="F:carboxypeptidase activity"/>
    <property type="evidence" value="ECO:0007669"/>
    <property type="project" value="UniProtKB-KW"/>
</dbReference>
<proteinExistence type="predicted"/>
<dbReference type="EMBL" id="FTMS01000009">
    <property type="protein sequence ID" value="SIQ45240.1"/>
    <property type="molecule type" value="Genomic_DNA"/>
</dbReference>
<organism evidence="1 2">
    <name type="scientific">Alkalispirochaeta americana</name>
    <dbReference type="NCBI Taxonomy" id="159291"/>
    <lineage>
        <taxon>Bacteria</taxon>
        <taxon>Pseudomonadati</taxon>
        <taxon>Spirochaetota</taxon>
        <taxon>Spirochaetia</taxon>
        <taxon>Spirochaetales</taxon>
        <taxon>Spirochaetaceae</taxon>
        <taxon>Alkalispirochaeta</taxon>
    </lineage>
</organism>
<dbReference type="Pfam" id="PF13620">
    <property type="entry name" value="CarboxypepD_reg"/>
    <property type="match status" value="1"/>
</dbReference>
<dbReference type="InterPro" id="IPR013784">
    <property type="entry name" value="Carb-bd-like_fold"/>
</dbReference>
<keyword evidence="2" id="KW-1185">Reference proteome</keyword>
<dbReference type="OrthoDB" id="6372180at2"/>
<evidence type="ECO:0000313" key="1">
    <source>
        <dbReference type="EMBL" id="SIQ45240.1"/>
    </source>
</evidence>
<dbReference type="STRING" id="159291.SAMN05920897_10923"/>
<keyword evidence="1" id="KW-0378">Hydrolase</keyword>
<evidence type="ECO:0000313" key="2">
    <source>
        <dbReference type="Proteomes" id="UP000186400"/>
    </source>
</evidence>
<name>A0A1N6SVS8_9SPIO</name>
<keyword evidence="1" id="KW-0121">Carboxypeptidase</keyword>
<sequence length="407" mass="44983">MFHGAQNRRAGMEISRKVITGLLLFGLSSAHLLASEISINVRWGTFSPTQLTGALVLPEQLDGSQEFVQGRNDTSQDGHVSSGGGDLRGMSMNSLSWTIQPARHGLYQLYLFPQAESGINMRAWDSQVVVEVEIDGEVHRLDPPSSSNGNAWHALTLNGATGEIHQPQRFFPVRRMIYGNVRNAQDGEPLAGVTVRLTDALSGTSLESHETVTSNTGFYVIHSFPMGRYNVTFEQEDFIAATSSVDFMRHDLPTLRNALLSQDNLPPSSIRIALSWGANPPDLDAHLRGPGDDDTPFHISYHNMRIYNERHYLDVDAREGYGPETITINGLDSGTYQYTVHDFTNRRNRNSWGLAGSGARVTVYHGSQQVAEFPVPQREGTVWDVFTVDGDTGNLTPVNDLRFAETP</sequence>
<reference evidence="1 2" key="1">
    <citation type="submission" date="2017-01" db="EMBL/GenBank/DDBJ databases">
        <authorList>
            <person name="Mah S.A."/>
            <person name="Swanson W.J."/>
            <person name="Moy G.W."/>
            <person name="Vacquier V.D."/>
        </authorList>
    </citation>
    <scope>NUCLEOTIDE SEQUENCE [LARGE SCALE GENOMIC DNA]</scope>
    <source>
        <strain evidence="1 2">ASpG1</strain>
    </source>
</reference>
<dbReference type="GO" id="GO:0030246">
    <property type="term" value="F:carbohydrate binding"/>
    <property type="evidence" value="ECO:0007669"/>
    <property type="project" value="InterPro"/>
</dbReference>